<keyword evidence="6" id="KW-0997">Cell inner membrane</keyword>
<evidence type="ECO:0000313" key="14">
    <source>
        <dbReference type="Proteomes" id="UP001169760"/>
    </source>
</evidence>
<feature type="domain" description="Type II secretion system protein GspG C-terminal" evidence="12">
    <location>
        <begin position="33"/>
        <end position="142"/>
    </location>
</feature>
<name>A0AAW7X6Z7_9GAMM</name>
<dbReference type="NCBIfam" id="TIGR01710">
    <property type="entry name" value="typeII_sec_gspG"/>
    <property type="match status" value="1"/>
</dbReference>
<dbReference type="PANTHER" id="PTHR30093:SF44">
    <property type="entry name" value="TYPE II SECRETION SYSTEM CORE PROTEIN G"/>
    <property type="match status" value="1"/>
</dbReference>
<evidence type="ECO:0000256" key="7">
    <source>
        <dbReference type="ARBA" id="ARBA00022692"/>
    </source>
</evidence>
<dbReference type="GO" id="GO:0015627">
    <property type="term" value="C:type II protein secretion system complex"/>
    <property type="evidence" value="ECO:0007669"/>
    <property type="project" value="InterPro"/>
</dbReference>
<dbReference type="GeneID" id="98615188"/>
<dbReference type="Gene3D" id="3.30.700.10">
    <property type="entry name" value="Glycoprotein, Type 4 Pilin"/>
    <property type="match status" value="1"/>
</dbReference>
<gene>
    <name evidence="13" type="primary">gspG</name>
    <name evidence="13" type="ORF">Q4521_14125</name>
</gene>
<dbReference type="PROSITE" id="PS00409">
    <property type="entry name" value="PROKAR_NTER_METHYL"/>
    <property type="match status" value="1"/>
</dbReference>
<dbReference type="InterPro" id="IPR045584">
    <property type="entry name" value="Pilin-like"/>
</dbReference>
<dbReference type="SUPFAM" id="SSF54523">
    <property type="entry name" value="Pili subunits"/>
    <property type="match status" value="1"/>
</dbReference>
<organism evidence="13 14">
    <name type="scientific">Saccharophagus degradans</name>
    <dbReference type="NCBI Taxonomy" id="86304"/>
    <lineage>
        <taxon>Bacteria</taxon>
        <taxon>Pseudomonadati</taxon>
        <taxon>Pseudomonadota</taxon>
        <taxon>Gammaproteobacteria</taxon>
        <taxon>Cellvibrionales</taxon>
        <taxon>Cellvibrionaceae</taxon>
        <taxon>Saccharophagus</taxon>
    </lineage>
</organism>
<dbReference type="NCBIfam" id="TIGR02532">
    <property type="entry name" value="IV_pilin_GFxxxE"/>
    <property type="match status" value="1"/>
</dbReference>
<dbReference type="InterPro" id="IPR010054">
    <property type="entry name" value="Type2_sec_GspG"/>
</dbReference>
<reference evidence="13" key="1">
    <citation type="submission" date="2023-07" db="EMBL/GenBank/DDBJ databases">
        <title>Genome content predicts the carbon catabolic preferences of heterotrophic bacteria.</title>
        <authorList>
            <person name="Gralka M."/>
        </authorList>
    </citation>
    <scope>NUCLEOTIDE SEQUENCE</scope>
    <source>
        <strain evidence="13">I3M17_2</strain>
    </source>
</reference>
<comment type="similarity">
    <text evidence="2">Belongs to the GSP G family.</text>
</comment>
<evidence type="ECO:0000256" key="11">
    <source>
        <dbReference type="SAM" id="Phobius"/>
    </source>
</evidence>
<evidence type="ECO:0000256" key="6">
    <source>
        <dbReference type="ARBA" id="ARBA00022519"/>
    </source>
</evidence>
<comment type="caution">
    <text evidence="13">The sequence shown here is derived from an EMBL/GenBank/DDBJ whole genome shotgun (WGS) entry which is preliminary data.</text>
</comment>
<dbReference type="GO" id="GO:0005886">
    <property type="term" value="C:plasma membrane"/>
    <property type="evidence" value="ECO:0007669"/>
    <property type="project" value="UniProtKB-SubCell"/>
</dbReference>
<evidence type="ECO:0000256" key="3">
    <source>
        <dbReference type="ARBA" id="ARBA00020042"/>
    </source>
</evidence>
<feature type="region of interest" description="Disordered" evidence="10">
    <location>
        <begin position="76"/>
        <end position="98"/>
    </location>
</feature>
<accession>A0AAW7X6Z7</accession>
<dbReference type="InterPro" id="IPR013545">
    <property type="entry name" value="T2SS_protein-GspG_C"/>
</dbReference>
<evidence type="ECO:0000256" key="2">
    <source>
        <dbReference type="ARBA" id="ARBA00009984"/>
    </source>
</evidence>
<dbReference type="Pfam" id="PF07963">
    <property type="entry name" value="N_methyl"/>
    <property type="match status" value="1"/>
</dbReference>
<sequence length="146" mass="16017">MRTKSGKQKGFSLIEIMVVLVIIGLLMSIVGPKVMGVLGQGYKQKTRADLKNFQSALKMYKVENFTYPTTEQGLDALVNKPSTSPEPRNYPQGGYMDSIPKDAFGNDYQYLSPADSHPYDIYTLGADGLAGGVDENADVSVWDEVN</sequence>
<keyword evidence="8 11" id="KW-1133">Transmembrane helix</keyword>
<keyword evidence="7 11" id="KW-0812">Transmembrane</keyword>
<dbReference type="Pfam" id="PF08334">
    <property type="entry name" value="T2SSG"/>
    <property type="match status" value="1"/>
</dbReference>
<protein>
    <recommendedName>
        <fullName evidence="3">Type II secretion system core protein G</fullName>
    </recommendedName>
</protein>
<evidence type="ECO:0000313" key="13">
    <source>
        <dbReference type="EMBL" id="MDO6423615.1"/>
    </source>
</evidence>
<evidence type="ECO:0000256" key="10">
    <source>
        <dbReference type="SAM" id="MobiDB-lite"/>
    </source>
</evidence>
<dbReference type="InterPro" id="IPR000983">
    <property type="entry name" value="Bac_GSPG_pilin"/>
</dbReference>
<evidence type="ECO:0000256" key="4">
    <source>
        <dbReference type="ARBA" id="ARBA00022475"/>
    </source>
</evidence>
<dbReference type="PRINTS" id="PR00813">
    <property type="entry name" value="BCTERIALGSPG"/>
</dbReference>
<dbReference type="InterPro" id="IPR012902">
    <property type="entry name" value="N_methyl_site"/>
</dbReference>
<evidence type="ECO:0000256" key="9">
    <source>
        <dbReference type="ARBA" id="ARBA00023136"/>
    </source>
</evidence>
<dbReference type="PANTHER" id="PTHR30093">
    <property type="entry name" value="GENERAL SECRETION PATHWAY PROTEIN G"/>
    <property type="match status" value="1"/>
</dbReference>
<dbReference type="Proteomes" id="UP001169760">
    <property type="component" value="Unassembled WGS sequence"/>
</dbReference>
<keyword evidence="4" id="KW-1003">Cell membrane</keyword>
<evidence type="ECO:0000256" key="8">
    <source>
        <dbReference type="ARBA" id="ARBA00022989"/>
    </source>
</evidence>
<dbReference type="AlphaFoldDB" id="A0AAW7X6Z7"/>
<evidence type="ECO:0000256" key="5">
    <source>
        <dbReference type="ARBA" id="ARBA00022481"/>
    </source>
</evidence>
<evidence type="ECO:0000259" key="12">
    <source>
        <dbReference type="Pfam" id="PF08334"/>
    </source>
</evidence>
<keyword evidence="5" id="KW-0488">Methylation</keyword>
<proteinExistence type="inferred from homology"/>
<dbReference type="EMBL" id="JAUOPB010000010">
    <property type="protein sequence ID" value="MDO6423615.1"/>
    <property type="molecule type" value="Genomic_DNA"/>
</dbReference>
<comment type="subcellular location">
    <subcellularLocation>
        <location evidence="1">Cell inner membrane</location>
        <topology evidence="1">Single-pass membrane protein</topology>
    </subcellularLocation>
</comment>
<dbReference type="RefSeq" id="WP_011470047.1">
    <property type="nucleotide sequence ID" value="NZ_CP123764.1"/>
</dbReference>
<feature type="transmembrane region" description="Helical" evidence="11">
    <location>
        <begin position="12"/>
        <end position="30"/>
    </location>
</feature>
<keyword evidence="9 11" id="KW-0472">Membrane</keyword>
<dbReference type="GO" id="GO:0015628">
    <property type="term" value="P:protein secretion by the type II secretion system"/>
    <property type="evidence" value="ECO:0007669"/>
    <property type="project" value="InterPro"/>
</dbReference>
<evidence type="ECO:0000256" key="1">
    <source>
        <dbReference type="ARBA" id="ARBA00004377"/>
    </source>
</evidence>